<evidence type="ECO:0008006" key="10">
    <source>
        <dbReference type="Google" id="ProtNLM"/>
    </source>
</evidence>
<feature type="transmembrane region" description="Helical" evidence="8">
    <location>
        <begin position="325"/>
        <end position="343"/>
    </location>
</feature>
<feature type="transmembrane region" description="Helical" evidence="8">
    <location>
        <begin position="6"/>
        <end position="25"/>
    </location>
</feature>
<evidence type="ECO:0000256" key="4">
    <source>
        <dbReference type="ARBA" id="ARBA00022692"/>
    </source>
</evidence>
<feature type="transmembrane region" description="Helical" evidence="8">
    <location>
        <begin position="152"/>
        <end position="173"/>
    </location>
</feature>
<dbReference type="InterPro" id="IPR001734">
    <property type="entry name" value="Na/solute_symporter"/>
</dbReference>
<gene>
    <name evidence="9" type="ORF">ENT17_03885</name>
</gene>
<name>A0A7C4KYX4_9CHLR</name>
<protein>
    <recommendedName>
        <fullName evidence="10">Sodium:solute symporter</fullName>
    </recommendedName>
</protein>
<sequence length="528" mass="57618">MEFPVSNTTIIVFFIILFFAIRIGIGYYASRKVSNTTDYIVAGRRLPIYLTGASIMATWFAAETLMGASSTAYQYGFQGVVFDPFGAALCLFLSGFFFIRLMRRARYLTIIDFFERRFGKWMGIAGSIIQMITYFGWTAAQIVAGGNIVHALFGWPVTTGMLFVALIVVSYTMMGGMWADTLLDFIQMFLTAGGITLIFVAVMRAVGGWDAFISNAGSLYVSKPFTLLPIEGEGYLGYTGGLGWTYWVGAWMALGLGSIAAQDLMQRSMSARNEATAVHGTYLAAILYLGFGVLSPLIGIAMFAMNPNIAPEQTEFILVTATTEQLSPVLAGIFIAALASALMSTSDSSILAGASVFTENILPLFKKGLTEKSQLAWTRLMVFVIGLMSLLMALYAQTIYKLSVFAWTVILVGMFAPFAFGMYWKKANQSGALAGFLGGWITWLITLPILYPTTLEINAGDSELAIWDAAYIGSVPAFLVSVLLVVVVSLLTQKRDAPKPLTDVDYQVIETKDRLGLLPLKDALRKIP</sequence>
<dbReference type="InterPro" id="IPR038377">
    <property type="entry name" value="Na/Glc_symporter_sf"/>
</dbReference>
<accession>A0A7C4KYX4</accession>
<feature type="transmembrane region" description="Helical" evidence="8">
    <location>
        <begin position="431"/>
        <end position="451"/>
    </location>
</feature>
<dbReference type="Gene3D" id="1.20.1730.10">
    <property type="entry name" value="Sodium/glucose cotransporter"/>
    <property type="match status" value="1"/>
</dbReference>
<feature type="transmembrane region" description="Helical" evidence="8">
    <location>
        <begin position="402"/>
        <end position="424"/>
    </location>
</feature>
<evidence type="ECO:0000256" key="6">
    <source>
        <dbReference type="ARBA" id="ARBA00023136"/>
    </source>
</evidence>
<dbReference type="CDD" id="cd11474">
    <property type="entry name" value="SLC5sbd_CHT"/>
    <property type="match status" value="1"/>
</dbReference>
<feature type="transmembrane region" description="Helical" evidence="8">
    <location>
        <begin position="121"/>
        <end position="140"/>
    </location>
</feature>
<comment type="subcellular location">
    <subcellularLocation>
        <location evidence="1">Membrane</location>
        <topology evidence="1">Multi-pass membrane protein</topology>
    </subcellularLocation>
</comment>
<keyword evidence="3" id="KW-0813">Transport</keyword>
<dbReference type="GO" id="GO:0005886">
    <property type="term" value="C:plasma membrane"/>
    <property type="evidence" value="ECO:0007669"/>
    <property type="project" value="TreeGrafter"/>
</dbReference>
<dbReference type="PANTHER" id="PTHR48086">
    <property type="entry name" value="SODIUM/PROLINE SYMPORTER-RELATED"/>
    <property type="match status" value="1"/>
</dbReference>
<evidence type="ECO:0000256" key="5">
    <source>
        <dbReference type="ARBA" id="ARBA00022989"/>
    </source>
</evidence>
<comment type="similarity">
    <text evidence="2 7">Belongs to the sodium:solute symporter (SSF) (TC 2.A.21) family.</text>
</comment>
<feature type="transmembrane region" description="Helical" evidence="8">
    <location>
        <begin position="471"/>
        <end position="491"/>
    </location>
</feature>
<feature type="transmembrane region" description="Helical" evidence="8">
    <location>
        <begin position="244"/>
        <end position="261"/>
    </location>
</feature>
<evidence type="ECO:0000256" key="1">
    <source>
        <dbReference type="ARBA" id="ARBA00004141"/>
    </source>
</evidence>
<evidence type="ECO:0000256" key="2">
    <source>
        <dbReference type="ARBA" id="ARBA00006434"/>
    </source>
</evidence>
<reference evidence="9" key="1">
    <citation type="journal article" date="2020" name="mSystems">
        <title>Genome- and Community-Level Interaction Insights into Carbon Utilization and Element Cycling Functions of Hydrothermarchaeota in Hydrothermal Sediment.</title>
        <authorList>
            <person name="Zhou Z."/>
            <person name="Liu Y."/>
            <person name="Xu W."/>
            <person name="Pan J."/>
            <person name="Luo Z.H."/>
            <person name="Li M."/>
        </authorList>
    </citation>
    <scope>NUCLEOTIDE SEQUENCE [LARGE SCALE GENOMIC DNA]</scope>
    <source>
        <strain evidence="9">SpSt-556</strain>
    </source>
</reference>
<dbReference type="InterPro" id="IPR050277">
    <property type="entry name" value="Sodium:Solute_Symporter"/>
</dbReference>
<dbReference type="PROSITE" id="PS50283">
    <property type="entry name" value="NA_SOLUT_SYMP_3"/>
    <property type="match status" value="1"/>
</dbReference>
<feature type="transmembrane region" description="Helical" evidence="8">
    <location>
        <begin position="82"/>
        <end position="101"/>
    </location>
</feature>
<dbReference type="Pfam" id="PF00474">
    <property type="entry name" value="SSF"/>
    <property type="match status" value="1"/>
</dbReference>
<feature type="transmembrane region" description="Helical" evidence="8">
    <location>
        <begin position="46"/>
        <end position="62"/>
    </location>
</feature>
<keyword evidence="6 8" id="KW-0472">Membrane</keyword>
<keyword evidence="5 8" id="KW-1133">Transmembrane helix</keyword>
<feature type="transmembrane region" description="Helical" evidence="8">
    <location>
        <begin position="376"/>
        <end position="396"/>
    </location>
</feature>
<evidence type="ECO:0000256" key="3">
    <source>
        <dbReference type="ARBA" id="ARBA00022448"/>
    </source>
</evidence>
<dbReference type="AlphaFoldDB" id="A0A7C4KYX4"/>
<feature type="transmembrane region" description="Helical" evidence="8">
    <location>
        <begin position="282"/>
        <end position="305"/>
    </location>
</feature>
<keyword evidence="4 8" id="KW-0812">Transmembrane</keyword>
<organism evidence="9">
    <name type="scientific">Bellilinea caldifistulae</name>
    <dbReference type="NCBI Taxonomy" id="360411"/>
    <lineage>
        <taxon>Bacteria</taxon>
        <taxon>Bacillati</taxon>
        <taxon>Chloroflexota</taxon>
        <taxon>Anaerolineae</taxon>
        <taxon>Anaerolineales</taxon>
        <taxon>Anaerolineaceae</taxon>
        <taxon>Bellilinea</taxon>
    </lineage>
</organism>
<dbReference type="PANTHER" id="PTHR48086:SF7">
    <property type="entry name" value="SODIUM-SOLUTE SYMPORTER-RELATED"/>
    <property type="match status" value="1"/>
</dbReference>
<evidence type="ECO:0000256" key="7">
    <source>
        <dbReference type="RuleBase" id="RU362091"/>
    </source>
</evidence>
<dbReference type="GO" id="GO:0022857">
    <property type="term" value="F:transmembrane transporter activity"/>
    <property type="evidence" value="ECO:0007669"/>
    <property type="project" value="InterPro"/>
</dbReference>
<feature type="transmembrane region" description="Helical" evidence="8">
    <location>
        <begin position="185"/>
        <end position="206"/>
    </location>
</feature>
<comment type="caution">
    <text evidence="9">The sequence shown here is derived from an EMBL/GenBank/DDBJ whole genome shotgun (WGS) entry which is preliminary data.</text>
</comment>
<evidence type="ECO:0000256" key="8">
    <source>
        <dbReference type="SAM" id="Phobius"/>
    </source>
</evidence>
<dbReference type="EMBL" id="DSXR01000048">
    <property type="protein sequence ID" value="HGS86737.1"/>
    <property type="molecule type" value="Genomic_DNA"/>
</dbReference>
<evidence type="ECO:0000313" key="9">
    <source>
        <dbReference type="EMBL" id="HGS86737.1"/>
    </source>
</evidence>
<proteinExistence type="inferred from homology"/>
<dbReference type="NCBIfam" id="TIGR00813">
    <property type="entry name" value="sss"/>
    <property type="match status" value="1"/>
</dbReference>